<reference evidence="2 3" key="1">
    <citation type="journal article" date="2020" name="Nature">
        <title>Six reference-quality genomes reveal evolution of bat adaptations.</title>
        <authorList>
            <person name="Jebb D."/>
            <person name="Huang Z."/>
            <person name="Pippel M."/>
            <person name="Hughes G.M."/>
            <person name="Lavrichenko K."/>
            <person name="Devanna P."/>
            <person name="Winkler S."/>
            <person name="Jermiin L.S."/>
            <person name="Skirmuntt E.C."/>
            <person name="Katzourakis A."/>
            <person name="Burkitt-Gray L."/>
            <person name="Ray D.A."/>
            <person name="Sullivan K.A.M."/>
            <person name="Roscito J.G."/>
            <person name="Kirilenko B.M."/>
            <person name="Davalos L.M."/>
            <person name="Corthals A.P."/>
            <person name="Power M.L."/>
            <person name="Jones G."/>
            <person name="Ransome R.D."/>
            <person name="Dechmann D.K.N."/>
            <person name="Locatelli A.G."/>
            <person name="Puechmaille S.J."/>
            <person name="Fedrigo O."/>
            <person name="Jarvis E.D."/>
            <person name="Hiller M."/>
            <person name="Vernes S.C."/>
            <person name="Myers E.W."/>
            <person name="Teeling E.C."/>
        </authorList>
    </citation>
    <scope>NUCLEOTIDE SEQUENCE [LARGE SCALE GENOMIC DNA]</scope>
    <source>
        <strain evidence="2">MRhiFer1</strain>
        <tissue evidence="2">Lung</tissue>
    </source>
</reference>
<organism evidence="2 3">
    <name type="scientific">Rhinolophus ferrumequinum</name>
    <name type="common">Greater horseshoe bat</name>
    <dbReference type="NCBI Taxonomy" id="59479"/>
    <lineage>
        <taxon>Eukaryota</taxon>
        <taxon>Metazoa</taxon>
        <taxon>Chordata</taxon>
        <taxon>Craniata</taxon>
        <taxon>Vertebrata</taxon>
        <taxon>Euteleostomi</taxon>
        <taxon>Mammalia</taxon>
        <taxon>Eutheria</taxon>
        <taxon>Laurasiatheria</taxon>
        <taxon>Chiroptera</taxon>
        <taxon>Yinpterochiroptera</taxon>
        <taxon>Rhinolophoidea</taxon>
        <taxon>Rhinolophidae</taxon>
        <taxon>Rhinolophinae</taxon>
        <taxon>Rhinolophus</taxon>
    </lineage>
</organism>
<evidence type="ECO:0000256" key="1">
    <source>
        <dbReference type="SAM" id="MobiDB-lite"/>
    </source>
</evidence>
<sequence>MAQFDTEYQRLEASYSDSPPGEEDLLVHVPEGSKSPWHHIENLDLFFSRISFVSPCWSCGTFRPSLSQAPNRKLGCVYPWRGMELFLRLKDIGK</sequence>
<proteinExistence type="predicted"/>
<dbReference type="AlphaFoldDB" id="A0A7J7YGE5"/>
<evidence type="ECO:0000313" key="2">
    <source>
        <dbReference type="EMBL" id="KAF6361087.1"/>
    </source>
</evidence>
<name>A0A7J7YGE5_RHIFE</name>
<gene>
    <name evidence="2" type="ORF">mRhiFer1_001172</name>
</gene>
<comment type="caution">
    <text evidence="2">The sequence shown here is derived from an EMBL/GenBank/DDBJ whole genome shotgun (WGS) entry which is preliminary data.</text>
</comment>
<dbReference type="EMBL" id="JACAGC010000006">
    <property type="protein sequence ID" value="KAF6361087.1"/>
    <property type="molecule type" value="Genomic_DNA"/>
</dbReference>
<protein>
    <submittedName>
        <fullName evidence="2">Autophagy related 9A</fullName>
    </submittedName>
</protein>
<accession>A0A7J7YGE5</accession>
<dbReference type="Proteomes" id="UP000585614">
    <property type="component" value="Unassembled WGS sequence"/>
</dbReference>
<evidence type="ECO:0000313" key="3">
    <source>
        <dbReference type="Proteomes" id="UP000585614"/>
    </source>
</evidence>
<feature type="region of interest" description="Disordered" evidence="1">
    <location>
        <begin position="1"/>
        <end position="21"/>
    </location>
</feature>